<sequence>MIHIICGTATIKDAEEFIHQLNEISQRYDVVIQAVDTDLVAGRKHLITAAERAIRSFREKTNVANNLGMETLLYVAGSRQIEKALQFGVKKGCNNIALLIISKSEKNTDSVEQELKKLISECPDVADYTISKKEKLMSAFNITQEEIAAAGEDKIPDLVLERVALRNIVRKLNQ</sequence>
<dbReference type="PIRSF" id="PIRSF022062">
    <property type="entry name" value="UCP022062"/>
    <property type="match status" value="1"/>
</dbReference>
<proteinExistence type="inferred from homology"/>
<dbReference type="EMBL" id="RPGO01000040">
    <property type="protein sequence ID" value="RZB28670.1"/>
    <property type="molecule type" value="Genomic_DNA"/>
</dbReference>
<gene>
    <name evidence="2" type="ORF">AEth_01930</name>
</gene>
<dbReference type="Gene3D" id="3.30.2380.10">
    <property type="entry name" value="CGI121/TPRKB"/>
    <property type="match status" value="1"/>
</dbReference>
<evidence type="ECO:0000313" key="3">
    <source>
        <dbReference type="Proteomes" id="UP000291831"/>
    </source>
</evidence>
<dbReference type="SUPFAM" id="SSF143870">
    <property type="entry name" value="PF0523-like"/>
    <property type="match status" value="1"/>
</dbReference>
<organism evidence="2 3">
    <name type="scientific">Candidatus Argoarchaeum ethanivorans</name>
    <dbReference type="NCBI Taxonomy" id="2608793"/>
    <lineage>
        <taxon>Archaea</taxon>
        <taxon>Methanobacteriati</taxon>
        <taxon>Methanobacteriota</taxon>
        <taxon>Stenosarchaea group</taxon>
        <taxon>Methanomicrobia</taxon>
        <taxon>Methanosarcinales</taxon>
        <taxon>Methanosarcinales incertae sedis</taxon>
        <taxon>GOM Arc I cluster</taxon>
        <taxon>Candidatus Argoarchaeum</taxon>
    </lineage>
</organism>
<name>A0A8B3S118_9EURY</name>
<dbReference type="NCBIfam" id="NF011465">
    <property type="entry name" value="PRK14886.1-1"/>
    <property type="match status" value="1"/>
</dbReference>
<reference evidence="3" key="1">
    <citation type="submission" date="2019-01" db="EMBL/GenBank/DDBJ databases">
        <title>Anaerobic oxidation of ethane by archaea from a marine hydrocarbon seep.</title>
        <authorList>
            <person name="Musat F."/>
        </authorList>
    </citation>
    <scope>NUCLEOTIDE SEQUENCE [LARGE SCALE GENOMIC DNA]</scope>
</reference>
<dbReference type="Pfam" id="PF08617">
    <property type="entry name" value="CGI-121"/>
    <property type="match status" value="1"/>
</dbReference>
<protein>
    <submittedName>
        <fullName evidence="2">KEOPS complex subunit Cgi121</fullName>
    </submittedName>
</protein>
<dbReference type="InterPro" id="IPR013926">
    <property type="entry name" value="CGI121/TPRKB"/>
</dbReference>
<evidence type="ECO:0000256" key="1">
    <source>
        <dbReference type="ARBA" id="ARBA00005546"/>
    </source>
</evidence>
<comment type="similarity">
    <text evidence="1">Belongs to the CGI121/TPRKB family.</text>
</comment>
<dbReference type="InterPro" id="IPR016799">
    <property type="entry name" value="UCP022062"/>
</dbReference>
<accession>A0A8B3S118</accession>
<dbReference type="AlphaFoldDB" id="A0A8B3S118"/>
<comment type="caution">
    <text evidence="2">The sequence shown here is derived from an EMBL/GenBank/DDBJ whole genome shotgun (WGS) entry which is preliminary data.</text>
</comment>
<dbReference type="Proteomes" id="UP000291831">
    <property type="component" value="Unassembled WGS sequence"/>
</dbReference>
<evidence type="ECO:0000313" key="2">
    <source>
        <dbReference type="EMBL" id="RZB28670.1"/>
    </source>
</evidence>
<dbReference type="InterPro" id="IPR036504">
    <property type="entry name" value="CGI121/TPRKB_sf"/>
</dbReference>